<keyword evidence="8 9" id="KW-0472">Membrane</keyword>
<evidence type="ECO:0000313" key="11">
    <source>
        <dbReference type="Proteomes" id="UP001054857"/>
    </source>
</evidence>
<feature type="transmembrane region" description="Helical" evidence="9">
    <location>
        <begin position="562"/>
        <end position="590"/>
    </location>
</feature>
<comment type="similarity">
    <text evidence="3 9">Belongs to the nonaspanin (TM9SF) (TC 9.A.2) family.</text>
</comment>
<keyword evidence="6" id="KW-0967">Endosome</keyword>
<gene>
    <name evidence="10" type="ORF">Agub_g3631</name>
</gene>
<evidence type="ECO:0000256" key="7">
    <source>
        <dbReference type="ARBA" id="ARBA00022989"/>
    </source>
</evidence>
<evidence type="ECO:0000313" key="10">
    <source>
        <dbReference type="EMBL" id="GFR42708.1"/>
    </source>
</evidence>
<accession>A0AAD3HJ96</accession>
<dbReference type="PANTHER" id="PTHR10766:SF41">
    <property type="entry name" value="TRANSMEMBRANE 9 SUPERFAMILY MEMBER 3"/>
    <property type="match status" value="1"/>
</dbReference>
<evidence type="ECO:0000256" key="6">
    <source>
        <dbReference type="ARBA" id="ARBA00022753"/>
    </source>
</evidence>
<feature type="transmembrane region" description="Helical" evidence="9">
    <location>
        <begin position="403"/>
        <end position="427"/>
    </location>
</feature>
<keyword evidence="4 9" id="KW-0812">Transmembrane</keyword>
<evidence type="ECO:0000256" key="4">
    <source>
        <dbReference type="ARBA" id="ARBA00022692"/>
    </source>
</evidence>
<comment type="subcellular location">
    <subcellularLocation>
        <location evidence="1">Endosome membrane</location>
        <topology evidence="1">Multi-pass membrane protein</topology>
    </subcellularLocation>
    <subcellularLocation>
        <location evidence="2">Golgi apparatus membrane</location>
        <topology evidence="2">Multi-pass membrane protein</topology>
    </subcellularLocation>
</comment>
<feature type="chain" id="PRO_5041767198" description="Transmembrane 9 superfamily member" evidence="9">
    <location>
        <begin position="28"/>
        <end position="600"/>
    </location>
</feature>
<evidence type="ECO:0000256" key="3">
    <source>
        <dbReference type="ARBA" id="ARBA00005227"/>
    </source>
</evidence>
<reference evidence="10 11" key="1">
    <citation type="journal article" date="2021" name="Sci. Rep.">
        <title>Genome sequencing of the multicellular alga Astrephomene provides insights into convergent evolution of germ-soma differentiation.</title>
        <authorList>
            <person name="Yamashita S."/>
            <person name="Yamamoto K."/>
            <person name="Matsuzaki R."/>
            <person name="Suzuki S."/>
            <person name="Yamaguchi H."/>
            <person name="Hirooka S."/>
            <person name="Minakuchi Y."/>
            <person name="Miyagishima S."/>
            <person name="Kawachi M."/>
            <person name="Toyoda A."/>
            <person name="Nozaki H."/>
        </authorList>
    </citation>
    <scope>NUCLEOTIDE SEQUENCE [LARGE SCALE GENOMIC DNA]</scope>
    <source>
        <strain evidence="10 11">NIES-4017</strain>
    </source>
</reference>
<dbReference type="GO" id="GO:0072657">
    <property type="term" value="P:protein localization to membrane"/>
    <property type="evidence" value="ECO:0007669"/>
    <property type="project" value="TreeGrafter"/>
</dbReference>
<dbReference type="Proteomes" id="UP001054857">
    <property type="component" value="Unassembled WGS sequence"/>
</dbReference>
<protein>
    <recommendedName>
        <fullName evidence="9">Transmembrane 9 superfamily member</fullName>
    </recommendedName>
</protein>
<feature type="transmembrane region" description="Helical" evidence="9">
    <location>
        <begin position="458"/>
        <end position="484"/>
    </location>
</feature>
<evidence type="ECO:0000256" key="2">
    <source>
        <dbReference type="ARBA" id="ARBA00004653"/>
    </source>
</evidence>
<evidence type="ECO:0000256" key="5">
    <source>
        <dbReference type="ARBA" id="ARBA00022729"/>
    </source>
</evidence>
<dbReference type="GO" id="GO:0010008">
    <property type="term" value="C:endosome membrane"/>
    <property type="evidence" value="ECO:0007669"/>
    <property type="project" value="UniProtKB-SubCell"/>
</dbReference>
<sequence>MALRIPLRVCPWWTLLCFGLLAAVARGSEKNHKYEDHEKVNLWVNKVGPYNNPQETYNYYYLPFCKRHPAMKAQHSWGGLGEVLQGNELIHSQLDIKFKESSTGTEICSMILDEHKASVFEDAIRRQYWFEMFIDDLPLWGFVGELKKDDKGVEQAYIYTSKKIDVSYNGDRIIQVNLTTAVPVLVAPGAKLDFRYSVDWHATKTPFSRRFERYLDYVFFEHKIHWFSLVNSFMMVLFLTGLVAIILMRTLRKDYARYARSAADALDGALDAESLERDFSEESGWKLVHGDVFRPPRHLTLLAASVGTGVQLVFLCTSVILLTIAGSFFEERGTILTCFIIAYALTSFIGGYVSGGLYARHEGRYWIRTMLLSASLFPGLCFGIAFGLNTIAIFYHSLAAVPFAYIMAVLLLWGFISFPLCLIGTIVGRNWNSIPNYPCRVKRIPSPIPDKHWYLRPWAICAAGGLLPFGSIFIEMYFVFTSFWNYKVYYIYGFLLLVVLILLVVSVCVTIVGTYFLLNAENYHWQWTAFGMSASTSFYVFLYSVHYFLFKTKMTGFFQTCFYFGYTSMFCLGLALLCGAVGYMAAAAFVRTIYRNVKCD</sequence>
<keyword evidence="5 9" id="KW-0732">Signal</keyword>
<organism evidence="10 11">
    <name type="scientific">Astrephomene gubernaculifera</name>
    <dbReference type="NCBI Taxonomy" id="47775"/>
    <lineage>
        <taxon>Eukaryota</taxon>
        <taxon>Viridiplantae</taxon>
        <taxon>Chlorophyta</taxon>
        <taxon>core chlorophytes</taxon>
        <taxon>Chlorophyceae</taxon>
        <taxon>CS clade</taxon>
        <taxon>Chlamydomonadales</taxon>
        <taxon>Astrephomenaceae</taxon>
        <taxon>Astrephomene</taxon>
    </lineage>
</organism>
<evidence type="ECO:0000256" key="1">
    <source>
        <dbReference type="ARBA" id="ARBA00004337"/>
    </source>
</evidence>
<feature type="transmembrane region" description="Helical" evidence="9">
    <location>
        <begin position="371"/>
        <end position="397"/>
    </location>
</feature>
<comment type="caution">
    <text evidence="10">The sequence shown here is derived from an EMBL/GenBank/DDBJ whole genome shotgun (WGS) entry which is preliminary data.</text>
</comment>
<feature type="transmembrane region" description="Helical" evidence="9">
    <location>
        <begin position="226"/>
        <end position="248"/>
    </location>
</feature>
<dbReference type="Pfam" id="PF02990">
    <property type="entry name" value="EMP70"/>
    <property type="match status" value="1"/>
</dbReference>
<dbReference type="EMBL" id="BMAR01000003">
    <property type="protein sequence ID" value="GFR42708.1"/>
    <property type="molecule type" value="Genomic_DNA"/>
</dbReference>
<feature type="signal peptide" evidence="9">
    <location>
        <begin position="1"/>
        <end position="27"/>
    </location>
</feature>
<feature type="transmembrane region" description="Helical" evidence="9">
    <location>
        <begin position="530"/>
        <end position="550"/>
    </location>
</feature>
<feature type="transmembrane region" description="Helical" evidence="9">
    <location>
        <begin position="301"/>
        <end position="328"/>
    </location>
</feature>
<evidence type="ECO:0000256" key="8">
    <source>
        <dbReference type="ARBA" id="ARBA00023136"/>
    </source>
</evidence>
<dbReference type="InterPro" id="IPR036259">
    <property type="entry name" value="MFS_trans_sf"/>
</dbReference>
<proteinExistence type="inferred from homology"/>
<dbReference type="InterPro" id="IPR004240">
    <property type="entry name" value="EMP70"/>
</dbReference>
<feature type="transmembrane region" description="Helical" evidence="9">
    <location>
        <begin position="490"/>
        <end position="518"/>
    </location>
</feature>
<dbReference type="GO" id="GO:0000139">
    <property type="term" value="C:Golgi membrane"/>
    <property type="evidence" value="ECO:0007669"/>
    <property type="project" value="UniProtKB-SubCell"/>
</dbReference>
<name>A0AAD3HJ96_9CHLO</name>
<evidence type="ECO:0000256" key="9">
    <source>
        <dbReference type="RuleBase" id="RU363079"/>
    </source>
</evidence>
<dbReference type="SUPFAM" id="SSF103473">
    <property type="entry name" value="MFS general substrate transporter"/>
    <property type="match status" value="1"/>
</dbReference>
<dbReference type="PANTHER" id="PTHR10766">
    <property type="entry name" value="TRANSMEMBRANE 9 SUPERFAMILY PROTEIN"/>
    <property type="match status" value="1"/>
</dbReference>
<feature type="transmembrane region" description="Helical" evidence="9">
    <location>
        <begin position="334"/>
        <end position="359"/>
    </location>
</feature>
<keyword evidence="11" id="KW-1185">Reference proteome</keyword>
<keyword evidence="7 9" id="KW-1133">Transmembrane helix</keyword>
<dbReference type="AlphaFoldDB" id="A0AAD3HJ96"/>